<reference evidence="2" key="1">
    <citation type="journal article" date="2014" name="BMC Genomics">
        <title>Genome characteristics reveal the impact of lichenization on lichen-forming fungus Endocarpon pusillum Hedwig (Verrucariales, Ascomycota).</title>
        <authorList>
            <person name="Wang Y.-Y."/>
            <person name="Liu B."/>
            <person name="Zhang X.-Y."/>
            <person name="Zhou Q.-M."/>
            <person name="Zhang T."/>
            <person name="Li H."/>
            <person name="Yu Y.-F."/>
            <person name="Zhang X.-L."/>
            <person name="Hao X.-Y."/>
            <person name="Wang M."/>
            <person name="Wang L."/>
            <person name="Wei J.-C."/>
        </authorList>
    </citation>
    <scope>NUCLEOTIDE SEQUENCE [LARGE SCALE GENOMIC DNA]</scope>
    <source>
        <strain evidence="2">Z07020 / HMAS-L-300199</strain>
    </source>
</reference>
<keyword evidence="2" id="KW-1185">Reference proteome</keyword>
<dbReference type="GeneID" id="19243687"/>
<organism evidence="1 2">
    <name type="scientific">Endocarpon pusillum (strain Z07020 / HMAS-L-300199)</name>
    <name type="common">Lichen-forming fungus</name>
    <dbReference type="NCBI Taxonomy" id="1263415"/>
    <lineage>
        <taxon>Eukaryota</taxon>
        <taxon>Fungi</taxon>
        <taxon>Dikarya</taxon>
        <taxon>Ascomycota</taxon>
        <taxon>Pezizomycotina</taxon>
        <taxon>Eurotiomycetes</taxon>
        <taxon>Chaetothyriomycetidae</taxon>
        <taxon>Verrucariales</taxon>
        <taxon>Verrucariaceae</taxon>
        <taxon>Endocarpon</taxon>
    </lineage>
</organism>
<dbReference type="EMBL" id="KE721003">
    <property type="protein sequence ID" value="ERF72989.1"/>
    <property type="molecule type" value="Genomic_DNA"/>
</dbReference>
<dbReference type="Proteomes" id="UP000019373">
    <property type="component" value="Unassembled WGS sequence"/>
</dbReference>
<gene>
    <name evidence="1" type="ORF">EPUS_08846</name>
</gene>
<accession>U1HUJ6</accession>
<dbReference type="RefSeq" id="XP_007801354.1">
    <property type="nucleotide sequence ID" value="XM_007803163.1"/>
</dbReference>
<dbReference type="Gene3D" id="3.40.390.10">
    <property type="entry name" value="Collagenase (Catalytic Domain)"/>
    <property type="match status" value="1"/>
</dbReference>
<sequence>MAFIQPRVVFRMEPEKPVILQALRNISYGHAMQESEIAAIRTSLQNVLDWIMPALKLATPNGSAFLSCFKSSTNWPVVMAILRRCEAVIKYCLGHDGMEYVQQWLGTVRIIKGNAPKALRKSCRFAAAQAEKTIWLYEDWWEAPSLRNTSGVRPKKGHGPKIVDALLNAFMQTKEGTLLHEVEHLSSIGQMKRLLSLAYPHGRLPAMLWRGRDGVIDAVLHEHVNMKILSESIINAKYCRHGKGGDAEWEAAYDLDGVRDWACLERGDLASVLNADSYNAFAAMTLMQRVESTFANARNNLAERVDIPNLHHTAANGLRQAVLRNASGENLALKGDKAVRDKQSQPKYSCLHSIAARNRDGRFSDLHCWPTPREAATQYFCFRKRRRRAYGY</sequence>
<evidence type="ECO:0000313" key="2">
    <source>
        <dbReference type="Proteomes" id="UP000019373"/>
    </source>
</evidence>
<dbReference type="InterPro" id="IPR024079">
    <property type="entry name" value="MetalloPept_cat_dom_sf"/>
</dbReference>
<dbReference type="GO" id="GO:0008237">
    <property type="term" value="F:metallopeptidase activity"/>
    <property type="evidence" value="ECO:0007669"/>
    <property type="project" value="InterPro"/>
</dbReference>
<dbReference type="AlphaFoldDB" id="U1HUJ6"/>
<proteinExistence type="predicted"/>
<evidence type="ECO:0000313" key="1">
    <source>
        <dbReference type="EMBL" id="ERF72989.1"/>
    </source>
</evidence>
<protein>
    <submittedName>
        <fullName evidence="1">Uncharacterized protein</fullName>
    </submittedName>
</protein>
<dbReference type="OrthoDB" id="10424946at2759"/>
<dbReference type="HOGENOM" id="CLU_704046_0_0_1"/>
<name>U1HUJ6_ENDPU</name>